<dbReference type="SUPFAM" id="SSF53850">
    <property type="entry name" value="Periplasmic binding protein-like II"/>
    <property type="match status" value="1"/>
</dbReference>
<comment type="similarity">
    <text evidence="2">Belongs to the bacterial solute-binding protein 5 family.</text>
</comment>
<dbReference type="CDD" id="cd08504">
    <property type="entry name" value="PBP2_OppA"/>
    <property type="match status" value="1"/>
</dbReference>
<keyword evidence="3" id="KW-0813">Transport</keyword>
<dbReference type="InterPro" id="IPR000914">
    <property type="entry name" value="SBP_5_dom"/>
</dbReference>
<evidence type="ECO:0000256" key="1">
    <source>
        <dbReference type="ARBA" id="ARBA00004193"/>
    </source>
</evidence>
<dbReference type="GO" id="GO:0030288">
    <property type="term" value="C:outer membrane-bounded periplasmic space"/>
    <property type="evidence" value="ECO:0007669"/>
    <property type="project" value="UniProtKB-ARBA"/>
</dbReference>
<feature type="signal peptide" evidence="6">
    <location>
        <begin position="1"/>
        <end position="23"/>
    </location>
</feature>
<evidence type="ECO:0000259" key="7">
    <source>
        <dbReference type="Pfam" id="PF00496"/>
    </source>
</evidence>
<dbReference type="PANTHER" id="PTHR30290">
    <property type="entry name" value="PERIPLASMIC BINDING COMPONENT OF ABC TRANSPORTER"/>
    <property type="match status" value="1"/>
</dbReference>
<dbReference type="KEGG" id="hsd:SD1D_0438"/>
<gene>
    <name evidence="8" type="ORF">SD1D_0438</name>
</gene>
<dbReference type="AlphaFoldDB" id="A0A0K8J3C6"/>
<dbReference type="Gene3D" id="3.90.76.10">
    <property type="entry name" value="Dipeptide-binding Protein, Domain 1"/>
    <property type="match status" value="1"/>
</dbReference>
<accession>A0A0K8J3C6</accession>
<evidence type="ECO:0000256" key="4">
    <source>
        <dbReference type="ARBA" id="ARBA00022729"/>
    </source>
</evidence>
<dbReference type="FunFam" id="3.10.105.10:FF:000001">
    <property type="entry name" value="Oligopeptide ABC transporter, oligopeptide-binding protein"/>
    <property type="match status" value="1"/>
</dbReference>
<dbReference type="Proteomes" id="UP000196053">
    <property type="component" value="Chromosome I"/>
</dbReference>
<dbReference type="GO" id="GO:0015833">
    <property type="term" value="P:peptide transport"/>
    <property type="evidence" value="ECO:0007669"/>
    <property type="project" value="TreeGrafter"/>
</dbReference>
<evidence type="ECO:0000256" key="2">
    <source>
        <dbReference type="ARBA" id="ARBA00005695"/>
    </source>
</evidence>
<comment type="subcellular location">
    <subcellularLocation>
        <location evidence="1">Cell membrane</location>
        <topology evidence="1">Lipid-anchor</topology>
    </subcellularLocation>
</comment>
<dbReference type="FunFam" id="3.90.76.10:FF:000001">
    <property type="entry name" value="Oligopeptide ABC transporter substrate-binding protein"/>
    <property type="match status" value="1"/>
</dbReference>
<reference evidence="9" key="1">
    <citation type="submission" date="2015-09" db="EMBL/GenBank/DDBJ databases">
        <authorList>
            <person name="Wibberg D."/>
        </authorList>
    </citation>
    <scope>NUCLEOTIDE SEQUENCE [LARGE SCALE GENOMIC DNA]</scope>
    <source>
        <strain evidence="9">SD1D</strain>
    </source>
</reference>
<keyword evidence="9" id="KW-1185">Reference proteome</keyword>
<evidence type="ECO:0000313" key="9">
    <source>
        <dbReference type="Proteomes" id="UP000196053"/>
    </source>
</evidence>
<dbReference type="PROSITE" id="PS01040">
    <property type="entry name" value="SBP_BACTERIAL_5"/>
    <property type="match status" value="1"/>
</dbReference>
<dbReference type="InterPro" id="IPR039424">
    <property type="entry name" value="SBP_5"/>
</dbReference>
<feature type="domain" description="Solute-binding protein family 5" evidence="7">
    <location>
        <begin position="90"/>
        <end position="471"/>
    </location>
</feature>
<dbReference type="GO" id="GO:0043190">
    <property type="term" value="C:ATP-binding cassette (ABC) transporter complex"/>
    <property type="evidence" value="ECO:0007669"/>
    <property type="project" value="InterPro"/>
</dbReference>
<dbReference type="PROSITE" id="PS51257">
    <property type="entry name" value="PROKAR_LIPOPROTEIN"/>
    <property type="match status" value="1"/>
</dbReference>
<evidence type="ECO:0000256" key="3">
    <source>
        <dbReference type="ARBA" id="ARBA00022448"/>
    </source>
</evidence>
<dbReference type="GO" id="GO:1904680">
    <property type="term" value="F:peptide transmembrane transporter activity"/>
    <property type="evidence" value="ECO:0007669"/>
    <property type="project" value="TreeGrafter"/>
</dbReference>
<dbReference type="InterPro" id="IPR023765">
    <property type="entry name" value="SBP_5_CS"/>
</dbReference>
<dbReference type="EMBL" id="LN879430">
    <property type="protein sequence ID" value="CUH91990.1"/>
    <property type="molecule type" value="Genomic_DNA"/>
</dbReference>
<dbReference type="PIRSF" id="PIRSF002741">
    <property type="entry name" value="MppA"/>
    <property type="match status" value="1"/>
</dbReference>
<dbReference type="OrthoDB" id="9801912at2"/>
<name>A0A0K8J3C6_9FIRM</name>
<organism evidence="8 9">
    <name type="scientific">Herbinix luporum</name>
    <dbReference type="NCBI Taxonomy" id="1679721"/>
    <lineage>
        <taxon>Bacteria</taxon>
        <taxon>Bacillati</taxon>
        <taxon>Bacillota</taxon>
        <taxon>Clostridia</taxon>
        <taxon>Lachnospirales</taxon>
        <taxon>Lachnospiraceae</taxon>
        <taxon>Herbinix</taxon>
    </lineage>
</organism>
<dbReference type="Gene3D" id="3.40.190.10">
    <property type="entry name" value="Periplasmic binding protein-like II"/>
    <property type="match status" value="1"/>
</dbReference>
<sequence>MKYMKLKKIIAVILLLTSTMAILSSCGKKNTNTTDNKKSPYPGTSEDKSITVNITSEPPEMFSVTTTDATSFIVLRHILENLVTLDENDKVIPGVAKEWTVSEDELEYTFYLRDDMKWSNGEPVTAHDFVFAWTSLLTPSFAADYAYFGYVFKNGKAYNEGKVGADQLGFKAISDYELQVTLENPTPYFLDTLAFGVFAPLNEKAYNEFGSAYGTDADKMVYNGPFIMTSWEHESRIVLEKNPDYYDKDKIELEKINMLMINDSNAALNSFKVGELDIVGLTGDQVQLMKNENYPIHSYSDGSTFYLEYNLQNPYLANQNLRKAITYAIDKQAFIDSIVKNDSKVATSFTSPAIHGLNDNFYMEVGKLATEFDLELAKDHYNKALEELNVDKITLSLIIDDNDTAVKNGAFIQEQLRANLGLEINIEPMPFKSRLSRMSNKDFDIVFAGWGPDYNDPLTFLDIFETGNGNNHGSYSNTEYDELLDKVRVELDAKKRFEYLTELEKIVMDDLPVGPIYWRVKDYVLSGKIESGVIRTAFQDLNLKYVKLAK</sequence>
<proteinExistence type="inferred from homology"/>
<keyword evidence="4 6" id="KW-0732">Signal</keyword>
<feature type="region of interest" description="Disordered" evidence="5">
    <location>
        <begin position="27"/>
        <end position="49"/>
    </location>
</feature>
<dbReference type="PANTHER" id="PTHR30290:SF10">
    <property type="entry name" value="PERIPLASMIC OLIGOPEPTIDE-BINDING PROTEIN-RELATED"/>
    <property type="match status" value="1"/>
</dbReference>
<dbReference type="InterPro" id="IPR030678">
    <property type="entry name" value="Peptide/Ni-bd"/>
</dbReference>
<dbReference type="RefSeq" id="WP_058257407.1">
    <property type="nucleotide sequence ID" value="NZ_LN879430.1"/>
</dbReference>
<evidence type="ECO:0000313" key="8">
    <source>
        <dbReference type="EMBL" id="CUH91990.1"/>
    </source>
</evidence>
<dbReference type="Pfam" id="PF00496">
    <property type="entry name" value="SBP_bac_5"/>
    <property type="match status" value="1"/>
</dbReference>
<feature type="chain" id="PRO_5038770468" evidence="6">
    <location>
        <begin position="24"/>
        <end position="550"/>
    </location>
</feature>
<evidence type="ECO:0000256" key="6">
    <source>
        <dbReference type="SAM" id="SignalP"/>
    </source>
</evidence>
<protein>
    <submittedName>
        <fullName evidence="8">Putative secreted protein</fullName>
    </submittedName>
</protein>
<dbReference type="Gene3D" id="3.10.105.10">
    <property type="entry name" value="Dipeptide-binding Protein, Domain 3"/>
    <property type="match status" value="1"/>
</dbReference>
<evidence type="ECO:0000256" key="5">
    <source>
        <dbReference type="SAM" id="MobiDB-lite"/>
    </source>
</evidence>